<reference evidence="15" key="1">
    <citation type="journal article" date="2022" name="Int. J. Mol. Sci.">
        <title>Draft Genome of Tanacetum Coccineum: Genomic Comparison of Closely Related Tanacetum-Family Plants.</title>
        <authorList>
            <person name="Yamashiro T."/>
            <person name="Shiraishi A."/>
            <person name="Nakayama K."/>
            <person name="Satake H."/>
        </authorList>
    </citation>
    <scope>NUCLEOTIDE SEQUENCE</scope>
</reference>
<dbReference type="CDD" id="cd09272">
    <property type="entry name" value="RNase_HI_RT_Ty1"/>
    <property type="match status" value="1"/>
</dbReference>
<evidence type="ECO:0000256" key="12">
    <source>
        <dbReference type="SAM" id="MobiDB-lite"/>
    </source>
</evidence>
<evidence type="ECO:0000256" key="11">
    <source>
        <dbReference type="PROSITE-ProRule" id="PRU00047"/>
    </source>
</evidence>
<dbReference type="InterPro" id="IPR036397">
    <property type="entry name" value="RNaseH_sf"/>
</dbReference>
<dbReference type="Pfam" id="PF00078">
    <property type="entry name" value="RVT_1"/>
    <property type="match status" value="1"/>
</dbReference>
<accession>A0ABQ5C8F1</accession>
<evidence type="ECO:0000259" key="14">
    <source>
        <dbReference type="PROSITE" id="PS50994"/>
    </source>
</evidence>
<evidence type="ECO:0000256" key="1">
    <source>
        <dbReference type="ARBA" id="ARBA00022670"/>
    </source>
</evidence>
<keyword evidence="2" id="KW-0479">Metal-binding</keyword>
<dbReference type="SUPFAM" id="SSF56672">
    <property type="entry name" value="DNA/RNA polymerases"/>
    <property type="match status" value="2"/>
</dbReference>
<feature type="domain" description="Integrase catalytic" evidence="14">
    <location>
        <begin position="444"/>
        <end position="608"/>
    </location>
</feature>
<keyword evidence="10" id="KW-0233">DNA recombination</keyword>
<dbReference type="Pfam" id="PF25597">
    <property type="entry name" value="SH3_retrovirus"/>
    <property type="match status" value="1"/>
</dbReference>
<feature type="compositionally biased region" description="Polar residues" evidence="12">
    <location>
        <begin position="1004"/>
        <end position="1020"/>
    </location>
</feature>
<dbReference type="PROSITE" id="PS50158">
    <property type="entry name" value="ZF_CCHC"/>
    <property type="match status" value="1"/>
</dbReference>
<keyword evidence="8" id="KW-0239">DNA-directed DNA polymerase</keyword>
<evidence type="ECO:0000313" key="15">
    <source>
        <dbReference type="EMBL" id="GJT23365.1"/>
    </source>
</evidence>
<evidence type="ECO:0000256" key="6">
    <source>
        <dbReference type="ARBA" id="ARBA00022908"/>
    </source>
</evidence>
<dbReference type="InterPro" id="IPR013103">
    <property type="entry name" value="RVT_2"/>
</dbReference>
<keyword evidence="8" id="KW-0808">Transferase</keyword>
<dbReference type="SUPFAM" id="SSF53098">
    <property type="entry name" value="Ribonuclease H-like"/>
    <property type="match status" value="2"/>
</dbReference>
<sequence length="2276" mass="259221">MSSSIHPIIIPSDYDVENAFSSTYSPDYTPASPDYFLASPGNTSSNPSDDLSKDLLASLAISPFHDDLYMKVMQAHDATNNESPIPQPQVPIAPPTVLPSSPVLPLSPMIDDLFDQLQGSSVYSKIELRSGYHQLKVRDEDIPKTAFRTRYGHYEFQVMPFGLTNAPAVFMDLMNRVCKPYLDKFVIVFIDDILIYSHNKEEHANHLRIILELIRKEKLYVKFSKCDFWISIVQFLRHVIYSQGIHVDPAKIEAVKNWASPTTPTKHILDYKELNMRQRRWLELLAHYNYEIRYNPRKANVVADALSWKERIKPLRVRALVMTLHPKLPSQILEAQTEAIMEENIKAENLRGIDKAFEVCPDGTRCIKNQSWLPLFGNLRDLIMHESYKSKYSIHPGSDKTYKDLKKLYWWPNIKAIIAEYVGKCLTCSRVKAECQKPSSSLIQPEIPTWKWERITMDFVTKLPKTSNRHDTIWVIVDRLTKSAHFIPTKATDSMETLTRLYIKETVSRHGVPISIISDRNSHFTSRFWQSMQNALGTQLHISTAYHPETDRQSERTIQTLEDMLRACVIDFGKGWERHLPLVEFSYNNSYMPIIHETTEKIVQIRQRLQAARDRQRSYVNVRQKPLEFQVGDRVMLKVSPRKGVIRFEKRGKLNPRYIGPFKILKRVGPVAYTLELPEEVCNVHSTFHISNLKKCLSDESLVIPMKELRLDDKLNFVEEPIVIMDCEVKQLKQSRIPIVKVRWNSKRGLEFTWEHEDKICANAAGEKVYAAGLQLLEDLLLNRSRIRINKWYQSFALRNFDLEDMEFESTNSNTTAKLPILKLENGNSWVSIPQTAQENGTSVTKMSIPVTAKEKTNKKNDVKARSLLLMALPNEHQLTFSQYPDAKTMFAAIETRFGGNAATKKTQKTLLKQQLAILGVVIAQEDLNSKFLSSLPPEWNTHVVVWMNKPEVETMSIDDLYNNFKIVKQKVKKSIDTSSGAQNLAFMTASSTSSTNDANTASPQVSTASPNVNTASPQQNHEDDLEAMDLKWQLSLLSMRAKRYYQRTGKKIFINANDTAGYDKSKVECFNCQSMGHFARECRAPRSKEEEQVQTNMALMTFSDSELNQTEFTAATYKRGLATVEEQLITYRKNEVLFSEEVAVLKREVACKDYEINVLKSEFEKVKQEKEGIEFKIEKFDKASKDLDKLLESLDEFKEPEFKGYGTENSKKESNVVCDKKSDDSKENSNNSLVKEQVSKDTSSFVESSLNVDKETVFPVDKKVESVKPKNHEKPVKKSVRVNYNYTTKRTHLNAQRNMVPRAVFMKTGLKTFNTARTVNTAQFKSIVFSAKPMSCFPKIAQSTVRRPFQSKTALSNKKFTHKVNTAKAQAVNTARPQAVNTAREKIVKTARLIFAVVNAVRVNQTNAIKASACWVWRPTKPNSASITLKKHIYIDARGRSKSIMACGCSRHMTGNIAYLSDFKEFDGGYVTFRGGAHGGRISGKGTLKTDSLDFEDVYFVNELKFNLFSVSQMCDKKNYVLFTDTECLVLSPNFKLPDESQILLKIPRKDNMYSFDMKNIVPKETLTCLVAKATSDESMLWHRRLGHINFKNINKLVKDNLQNGVAERRNRILIEAVRTMLVDSKLPTTFWAEAVSTACYVHNRVLVVKPHNKTPYELFRGFKPALSFMRPFGCHVTILNTLDSLSKFDGKSDEGFFVGYSLSIKAFKVYNTRTRRVEENLHIGFLENKPMIEGNGPKWLFDIDSLTQSMYYVPVTAGTIINKSDVDNGEPKSAAHDQKQDGDGLDNENDAKDKSDDDSSPKEVNAAGQHVNTVSPDVTSGSFKLNVVGPSINTASSYDQNNPKDMFTMGASHTLEATHVDFFSDEDEPEVDLGNITNSYTVPTTPNTRIHKDHPIENVIGDVKSIVQTRRMTKPTSKQGFLSAVEAMQEELLQTGLDTCGFAFWKKGYRTKWVFKNKKDERGIVIRNKARLVSQGHRQEEGIDYEEVFALMARIEAIRLFLAYASFMGFLVYQMNVKSAFLYGTIEEDVYVTQPPGFKDPDHLDKVYKVVKALYGLHQAPRAWYETLANYLLGNGFIHVYVDDIIFGSTNKDLCTGFEKLMKDNQDKYVANILKKFNSTNVKSASTLVDLEKPLVKDGDVDDVDVHLYRSMIGSLMYLTTSRPDIIYLKGKPTLGLSYSRDSPFELVAYTDSDYSRATQDRKSTTGGCQFLGNRLISWQCKKQTVVATSTTEAEYVAAASYLLKKVLMQEDFSTWSQVLEFLILKCQHLFMSL</sequence>
<reference evidence="15" key="2">
    <citation type="submission" date="2022-01" db="EMBL/GenBank/DDBJ databases">
        <authorList>
            <person name="Yamashiro T."/>
            <person name="Shiraishi A."/>
            <person name="Satake H."/>
            <person name="Nakayama K."/>
        </authorList>
    </citation>
    <scope>NUCLEOTIDE SEQUENCE</scope>
</reference>
<dbReference type="InterPro" id="IPR036875">
    <property type="entry name" value="Znf_CCHC_sf"/>
</dbReference>
<feature type="compositionally biased region" description="Basic and acidic residues" evidence="12">
    <location>
        <begin position="1791"/>
        <end position="1803"/>
    </location>
</feature>
<evidence type="ECO:0000256" key="4">
    <source>
        <dbReference type="ARBA" id="ARBA00022801"/>
    </source>
</evidence>
<keyword evidence="4" id="KW-0378">Hydrolase</keyword>
<evidence type="ECO:0000256" key="5">
    <source>
        <dbReference type="ARBA" id="ARBA00022842"/>
    </source>
</evidence>
<feature type="region of interest" description="Disordered" evidence="12">
    <location>
        <begin position="1203"/>
        <end position="1239"/>
    </location>
</feature>
<feature type="compositionally biased region" description="Basic and acidic residues" evidence="12">
    <location>
        <begin position="1766"/>
        <end position="1784"/>
    </location>
</feature>
<dbReference type="InterPro" id="IPR025724">
    <property type="entry name" value="GAG-pre-integrase_dom"/>
</dbReference>
<dbReference type="Pfam" id="PF22936">
    <property type="entry name" value="Pol_BBD"/>
    <property type="match status" value="1"/>
</dbReference>
<dbReference type="InterPro" id="IPR000477">
    <property type="entry name" value="RT_dom"/>
</dbReference>
<evidence type="ECO:0000313" key="16">
    <source>
        <dbReference type="Proteomes" id="UP001151760"/>
    </source>
</evidence>
<dbReference type="InterPro" id="IPR041588">
    <property type="entry name" value="Integrase_H2C2"/>
</dbReference>
<dbReference type="InterPro" id="IPR012337">
    <property type="entry name" value="RNaseH-like_sf"/>
</dbReference>
<dbReference type="InterPro" id="IPR043128">
    <property type="entry name" value="Rev_trsase/Diguanyl_cyclase"/>
</dbReference>
<keyword evidence="9" id="KW-0238">DNA-binding</keyword>
<dbReference type="SMART" id="SM00343">
    <property type="entry name" value="ZnF_C2HC"/>
    <property type="match status" value="1"/>
</dbReference>
<proteinExistence type="predicted"/>
<keyword evidence="5" id="KW-0460">Magnesium</keyword>
<keyword evidence="8" id="KW-0548">Nucleotidyltransferase</keyword>
<feature type="region of interest" description="Disordered" evidence="12">
    <location>
        <begin position="1764"/>
        <end position="1822"/>
    </location>
</feature>
<dbReference type="SUPFAM" id="SSF57756">
    <property type="entry name" value="Retrovirus zinc finger-like domains"/>
    <property type="match status" value="1"/>
</dbReference>
<feature type="compositionally biased region" description="Low complexity" evidence="12">
    <location>
        <begin position="991"/>
        <end position="1003"/>
    </location>
</feature>
<dbReference type="Pfam" id="PF17921">
    <property type="entry name" value="Integrase_H2C2"/>
    <property type="match status" value="1"/>
</dbReference>
<dbReference type="InterPro" id="IPR054722">
    <property type="entry name" value="PolX-like_BBD"/>
</dbReference>
<dbReference type="InterPro" id="IPR001878">
    <property type="entry name" value="Znf_CCHC"/>
</dbReference>
<feature type="compositionally biased region" description="Basic and acidic residues" evidence="12">
    <location>
        <begin position="1210"/>
        <end position="1228"/>
    </location>
</feature>
<keyword evidence="11" id="KW-0862">Zinc</keyword>
<evidence type="ECO:0000256" key="7">
    <source>
        <dbReference type="ARBA" id="ARBA00022918"/>
    </source>
</evidence>
<dbReference type="Pfam" id="PF13976">
    <property type="entry name" value="gag_pre-integrs"/>
    <property type="match status" value="1"/>
</dbReference>
<dbReference type="InterPro" id="IPR057670">
    <property type="entry name" value="SH3_retrovirus"/>
</dbReference>
<evidence type="ECO:0000259" key="13">
    <source>
        <dbReference type="PROSITE" id="PS50158"/>
    </source>
</evidence>
<dbReference type="InterPro" id="IPR001584">
    <property type="entry name" value="Integrase_cat-core"/>
</dbReference>
<dbReference type="Pfam" id="PF24626">
    <property type="entry name" value="SH3_Tf2-1"/>
    <property type="match status" value="1"/>
</dbReference>
<dbReference type="Gene3D" id="4.10.60.10">
    <property type="entry name" value="Zinc finger, CCHC-type"/>
    <property type="match status" value="1"/>
</dbReference>
<dbReference type="Gene3D" id="3.30.70.270">
    <property type="match status" value="1"/>
</dbReference>
<dbReference type="Gene3D" id="3.10.10.10">
    <property type="entry name" value="HIV Type 1 Reverse Transcriptase, subunit A, domain 1"/>
    <property type="match status" value="1"/>
</dbReference>
<dbReference type="CDD" id="cd01647">
    <property type="entry name" value="RT_LTR"/>
    <property type="match status" value="1"/>
</dbReference>
<feature type="domain" description="CCHC-type" evidence="13">
    <location>
        <begin position="1070"/>
        <end position="1084"/>
    </location>
</feature>
<keyword evidence="16" id="KW-1185">Reference proteome</keyword>
<dbReference type="Gene3D" id="3.30.420.10">
    <property type="entry name" value="Ribonuclease H-like superfamily/Ribonuclease H"/>
    <property type="match status" value="2"/>
</dbReference>
<dbReference type="Proteomes" id="UP001151760">
    <property type="component" value="Unassembled WGS sequence"/>
</dbReference>
<keyword evidence="3" id="KW-0064">Aspartyl protease</keyword>
<evidence type="ECO:0000256" key="10">
    <source>
        <dbReference type="ARBA" id="ARBA00023172"/>
    </source>
</evidence>
<feature type="region of interest" description="Disordered" evidence="12">
    <location>
        <begin position="991"/>
        <end position="1021"/>
    </location>
</feature>
<dbReference type="PANTHER" id="PTHR37984">
    <property type="entry name" value="PROTEIN CBG26694"/>
    <property type="match status" value="1"/>
</dbReference>
<evidence type="ECO:0000256" key="8">
    <source>
        <dbReference type="ARBA" id="ARBA00022932"/>
    </source>
</evidence>
<dbReference type="Pfam" id="PF07727">
    <property type="entry name" value="RVT_2"/>
    <property type="match status" value="1"/>
</dbReference>
<dbReference type="InterPro" id="IPR056924">
    <property type="entry name" value="SH3_Tf2-1"/>
</dbReference>
<gene>
    <name evidence="15" type="ORF">Tco_0893302</name>
</gene>
<keyword evidence="6" id="KW-0229">DNA integration</keyword>
<evidence type="ECO:0000256" key="2">
    <source>
        <dbReference type="ARBA" id="ARBA00022723"/>
    </source>
</evidence>
<name>A0ABQ5C8F1_9ASTR</name>
<dbReference type="PROSITE" id="PS50994">
    <property type="entry name" value="INTEGRASE"/>
    <property type="match status" value="1"/>
</dbReference>
<feature type="compositionally biased region" description="Polar residues" evidence="12">
    <location>
        <begin position="1812"/>
        <end position="1822"/>
    </location>
</feature>
<evidence type="ECO:0000256" key="9">
    <source>
        <dbReference type="ARBA" id="ARBA00023125"/>
    </source>
</evidence>
<keyword evidence="1" id="KW-0645">Protease</keyword>
<dbReference type="EMBL" id="BQNB010014050">
    <property type="protein sequence ID" value="GJT23365.1"/>
    <property type="molecule type" value="Genomic_DNA"/>
</dbReference>
<keyword evidence="7 15" id="KW-0695">RNA-directed DNA polymerase</keyword>
<keyword evidence="11" id="KW-0863">Zinc-finger</keyword>
<dbReference type="Pfam" id="PF00098">
    <property type="entry name" value="zf-CCHC"/>
    <property type="match status" value="1"/>
</dbReference>
<comment type="caution">
    <text evidence="15">The sequence shown here is derived from an EMBL/GenBank/DDBJ whole genome shotgun (WGS) entry which is preliminary data.</text>
</comment>
<dbReference type="InterPro" id="IPR050951">
    <property type="entry name" value="Retrovirus_Pol_polyprotein"/>
</dbReference>
<organism evidence="15 16">
    <name type="scientific">Tanacetum coccineum</name>
    <dbReference type="NCBI Taxonomy" id="301880"/>
    <lineage>
        <taxon>Eukaryota</taxon>
        <taxon>Viridiplantae</taxon>
        <taxon>Streptophyta</taxon>
        <taxon>Embryophyta</taxon>
        <taxon>Tracheophyta</taxon>
        <taxon>Spermatophyta</taxon>
        <taxon>Magnoliopsida</taxon>
        <taxon>eudicotyledons</taxon>
        <taxon>Gunneridae</taxon>
        <taxon>Pentapetalae</taxon>
        <taxon>asterids</taxon>
        <taxon>campanulids</taxon>
        <taxon>Asterales</taxon>
        <taxon>Asteraceae</taxon>
        <taxon>Asteroideae</taxon>
        <taxon>Anthemideae</taxon>
        <taxon>Anthemidinae</taxon>
        <taxon>Tanacetum</taxon>
    </lineage>
</organism>
<protein>
    <submittedName>
        <fullName evidence="15">Reverse transcriptase domain-containing protein</fullName>
    </submittedName>
</protein>
<evidence type="ECO:0000256" key="3">
    <source>
        <dbReference type="ARBA" id="ARBA00022750"/>
    </source>
</evidence>
<dbReference type="InterPro" id="IPR043502">
    <property type="entry name" value="DNA/RNA_pol_sf"/>
</dbReference>
<dbReference type="GO" id="GO:0003964">
    <property type="term" value="F:RNA-directed DNA polymerase activity"/>
    <property type="evidence" value="ECO:0007669"/>
    <property type="project" value="UniProtKB-KW"/>
</dbReference>
<dbReference type="Gene3D" id="1.10.340.70">
    <property type="match status" value="1"/>
</dbReference>
<dbReference type="PANTHER" id="PTHR37984:SF5">
    <property type="entry name" value="PROTEIN NYNRIN-LIKE"/>
    <property type="match status" value="1"/>
</dbReference>